<reference evidence="1 2" key="1">
    <citation type="submission" date="2019-12" db="EMBL/GenBank/DDBJ databases">
        <authorList>
            <person name="Alioto T."/>
            <person name="Alioto T."/>
            <person name="Gomez Garrido J."/>
        </authorList>
    </citation>
    <scope>NUCLEOTIDE SEQUENCE [LARGE SCALE GENOMIC DNA]</scope>
</reference>
<dbReference type="EMBL" id="CACTIH010005501">
    <property type="protein sequence ID" value="CAA2995463.1"/>
    <property type="molecule type" value="Genomic_DNA"/>
</dbReference>
<name>A0A8S0SSC7_OLEEU</name>
<dbReference type="Proteomes" id="UP000594638">
    <property type="component" value="Unassembled WGS sequence"/>
</dbReference>
<evidence type="ECO:0000313" key="2">
    <source>
        <dbReference type="Proteomes" id="UP000594638"/>
    </source>
</evidence>
<sequence length="103" mass="12029">MSNNARRSKNERRLKGERIAELAKGLNLNHVEKHVVVPCLKECDPYHGSLEELHEAKYQYEGKDFRNLKWKRYPVTKIELEEDSVHEVPSECVSRTPQASQII</sequence>
<evidence type="ECO:0000313" key="1">
    <source>
        <dbReference type="EMBL" id="CAA2995463.1"/>
    </source>
</evidence>
<protein>
    <submittedName>
        <fullName evidence="1">Uncharacterized protein</fullName>
    </submittedName>
</protein>
<organism evidence="1 2">
    <name type="scientific">Olea europaea subsp. europaea</name>
    <dbReference type="NCBI Taxonomy" id="158383"/>
    <lineage>
        <taxon>Eukaryota</taxon>
        <taxon>Viridiplantae</taxon>
        <taxon>Streptophyta</taxon>
        <taxon>Embryophyta</taxon>
        <taxon>Tracheophyta</taxon>
        <taxon>Spermatophyta</taxon>
        <taxon>Magnoliopsida</taxon>
        <taxon>eudicotyledons</taxon>
        <taxon>Gunneridae</taxon>
        <taxon>Pentapetalae</taxon>
        <taxon>asterids</taxon>
        <taxon>lamiids</taxon>
        <taxon>Lamiales</taxon>
        <taxon>Oleaceae</taxon>
        <taxon>Oleeae</taxon>
        <taxon>Olea</taxon>
    </lineage>
</organism>
<dbReference type="AlphaFoldDB" id="A0A8S0SSC7"/>
<comment type="caution">
    <text evidence="1">The sequence shown here is derived from an EMBL/GenBank/DDBJ whole genome shotgun (WGS) entry which is preliminary data.</text>
</comment>
<dbReference type="Gramene" id="OE9A069476T1">
    <property type="protein sequence ID" value="OE9A069476C1"/>
    <property type="gene ID" value="OE9A069476"/>
</dbReference>
<accession>A0A8S0SSC7</accession>
<proteinExistence type="predicted"/>
<gene>
    <name evidence="1" type="ORF">OLEA9_A069476</name>
</gene>
<keyword evidence="2" id="KW-1185">Reference proteome</keyword>